<dbReference type="OrthoDB" id="25954at2"/>
<dbReference type="Gene3D" id="1.10.490.10">
    <property type="entry name" value="Globins"/>
    <property type="match status" value="1"/>
</dbReference>
<dbReference type="RefSeq" id="WP_117160337.1">
    <property type="nucleotide sequence ID" value="NZ_QVID01000002.1"/>
</dbReference>
<comment type="caution">
    <text evidence="1">The sequence shown here is derived from an EMBL/GenBank/DDBJ whole genome shotgun (WGS) entry which is preliminary data.</text>
</comment>
<protein>
    <submittedName>
        <fullName evidence="1">Group III truncated hemoglobin</fullName>
    </submittedName>
</protein>
<dbReference type="SUPFAM" id="SSF46458">
    <property type="entry name" value="Globin-like"/>
    <property type="match status" value="1"/>
</dbReference>
<dbReference type="GO" id="GO:0020037">
    <property type="term" value="F:heme binding"/>
    <property type="evidence" value="ECO:0007669"/>
    <property type="project" value="InterPro"/>
</dbReference>
<organism evidence="1 2">
    <name type="scientific">Marixanthomonas ophiurae</name>
    <dbReference type="NCBI Taxonomy" id="387659"/>
    <lineage>
        <taxon>Bacteria</taxon>
        <taxon>Pseudomonadati</taxon>
        <taxon>Bacteroidota</taxon>
        <taxon>Flavobacteriia</taxon>
        <taxon>Flavobacteriales</taxon>
        <taxon>Flavobacteriaceae</taxon>
        <taxon>Marixanthomonas</taxon>
    </lineage>
</organism>
<gene>
    <name evidence="1" type="ORF">DZ858_14305</name>
</gene>
<dbReference type="AlphaFoldDB" id="A0A3E1Q8C7"/>
<dbReference type="InterPro" id="IPR009050">
    <property type="entry name" value="Globin-like_sf"/>
</dbReference>
<accession>A0A3E1Q8C7</accession>
<evidence type="ECO:0000313" key="1">
    <source>
        <dbReference type="EMBL" id="RFN58389.1"/>
    </source>
</evidence>
<proteinExistence type="predicted"/>
<evidence type="ECO:0000313" key="2">
    <source>
        <dbReference type="Proteomes" id="UP000261082"/>
    </source>
</evidence>
<dbReference type="Proteomes" id="UP000261082">
    <property type="component" value="Unassembled WGS sequence"/>
</dbReference>
<sequence>MTKTEIKNREDVNKLVITFYDSVRADELLGPIFNSVITDWDEHLEKLTDFWESNLFFKKKYTGNPLTKHVEVDKQQKGTINGMHFGVWLNLWFQTIDNLFVGEVAQLAKNRARNMGTFIHLKIFEARTTKGK</sequence>
<dbReference type="EMBL" id="QVID01000002">
    <property type="protein sequence ID" value="RFN58389.1"/>
    <property type="molecule type" value="Genomic_DNA"/>
</dbReference>
<keyword evidence="2" id="KW-1185">Reference proteome</keyword>
<dbReference type="GO" id="GO:0019825">
    <property type="term" value="F:oxygen binding"/>
    <property type="evidence" value="ECO:0007669"/>
    <property type="project" value="InterPro"/>
</dbReference>
<name>A0A3E1Q8C7_9FLAO</name>
<reference evidence="1 2" key="1">
    <citation type="journal article" date="2007" name="Int. J. Syst. Evol. Microbiol.">
        <title>Marixanthomonas ophiurae gen. nov., sp. nov., a marine bacterium of the family Flavobacteriaceae isolated from a deep-sea brittle star.</title>
        <authorList>
            <person name="Romanenko L.A."/>
            <person name="Uchino M."/>
            <person name="Frolova G.M."/>
            <person name="Mikhailov V.V."/>
        </authorList>
    </citation>
    <scope>NUCLEOTIDE SEQUENCE [LARGE SCALE GENOMIC DNA]</scope>
    <source>
        <strain evidence="1 2">KMM 3046</strain>
    </source>
</reference>
<dbReference type="CDD" id="cd08916">
    <property type="entry name" value="TrHb3_P"/>
    <property type="match status" value="1"/>
</dbReference>
<dbReference type="InterPro" id="IPR012292">
    <property type="entry name" value="Globin/Proto"/>
</dbReference>